<dbReference type="InterPro" id="IPR038354">
    <property type="entry name" value="VKOR_sf"/>
</dbReference>
<evidence type="ECO:0000256" key="13">
    <source>
        <dbReference type="ARBA" id="ARBA00023157"/>
    </source>
</evidence>
<evidence type="ECO:0000256" key="14">
    <source>
        <dbReference type="ARBA" id="ARBA00023284"/>
    </source>
</evidence>
<dbReference type="EMBL" id="MFZG01000019">
    <property type="protein sequence ID" value="OGK16706.1"/>
    <property type="molecule type" value="Genomic_DNA"/>
</dbReference>
<evidence type="ECO:0000256" key="11">
    <source>
        <dbReference type="ARBA" id="ARBA00023002"/>
    </source>
</evidence>
<feature type="transmembrane region" description="Helical" evidence="16">
    <location>
        <begin position="111"/>
        <end position="136"/>
    </location>
</feature>
<keyword evidence="13" id="KW-1015">Disulfide bond</keyword>
<evidence type="ECO:0000256" key="6">
    <source>
        <dbReference type="ARBA" id="ARBA00022643"/>
    </source>
</evidence>
<comment type="cofactor">
    <cofactor evidence="1">
        <name>FMN</name>
        <dbReference type="ChEBI" id="CHEBI:58210"/>
    </cofactor>
</comment>
<dbReference type="GO" id="GO:0005886">
    <property type="term" value="C:plasma membrane"/>
    <property type="evidence" value="ECO:0007669"/>
    <property type="project" value="TreeGrafter"/>
</dbReference>
<keyword evidence="5" id="KW-0285">Flavoprotein</keyword>
<feature type="domain" description="Vitamin K epoxide reductase" evidence="17">
    <location>
        <begin position="2"/>
        <end position="136"/>
    </location>
</feature>
<protein>
    <recommendedName>
        <fullName evidence="15">Dihydroorotate dehydrogenase (quinone)</fullName>
        <ecNumber evidence="15">1.3.5.2</ecNumber>
    </recommendedName>
</protein>
<dbReference type="Pfam" id="PF01180">
    <property type="entry name" value="DHO_dh"/>
    <property type="match status" value="1"/>
</dbReference>
<accession>A0A1F7GCU9</accession>
<dbReference type="Gene3D" id="3.20.20.70">
    <property type="entry name" value="Aldolase class I"/>
    <property type="match status" value="1"/>
</dbReference>
<dbReference type="PANTHER" id="PTHR48109:SF4">
    <property type="entry name" value="DIHYDROOROTATE DEHYDROGENASE (QUINONE), MITOCHONDRIAL"/>
    <property type="match status" value="1"/>
</dbReference>
<feature type="transmembrane region" description="Helical" evidence="16">
    <location>
        <begin position="51"/>
        <end position="75"/>
    </location>
</feature>
<evidence type="ECO:0000256" key="16">
    <source>
        <dbReference type="SAM" id="Phobius"/>
    </source>
</evidence>
<comment type="similarity">
    <text evidence="4">Belongs to the VKOR family.</text>
</comment>
<name>A0A1F7GCU9_9BACT</name>
<comment type="caution">
    <text evidence="18">The sequence shown here is derived from an EMBL/GenBank/DDBJ whole genome shotgun (WGS) entry which is preliminary data.</text>
</comment>
<reference evidence="18 19" key="1">
    <citation type="journal article" date="2016" name="Nat. Commun.">
        <title>Thousands of microbial genomes shed light on interconnected biogeochemical processes in an aquifer system.</title>
        <authorList>
            <person name="Anantharaman K."/>
            <person name="Brown C.T."/>
            <person name="Hug L.A."/>
            <person name="Sharon I."/>
            <person name="Castelle C.J."/>
            <person name="Probst A.J."/>
            <person name="Thomas B.C."/>
            <person name="Singh A."/>
            <person name="Wilkins M.J."/>
            <person name="Karaoz U."/>
            <person name="Brodie E.L."/>
            <person name="Williams K.H."/>
            <person name="Hubbard S.S."/>
            <person name="Banfield J.F."/>
        </authorList>
    </citation>
    <scope>NUCLEOTIDE SEQUENCE [LARGE SCALE GENOMIC DNA]</scope>
</reference>
<dbReference type="InterPro" id="IPR013785">
    <property type="entry name" value="Aldolase_TIM"/>
</dbReference>
<dbReference type="Pfam" id="PF07884">
    <property type="entry name" value="VKOR"/>
    <property type="match status" value="1"/>
</dbReference>
<evidence type="ECO:0000256" key="1">
    <source>
        <dbReference type="ARBA" id="ARBA00001917"/>
    </source>
</evidence>
<dbReference type="InterPro" id="IPR005719">
    <property type="entry name" value="Dihydroorotate_DH_2"/>
</dbReference>
<dbReference type="InterPro" id="IPR044698">
    <property type="entry name" value="VKOR/LTO1"/>
</dbReference>
<dbReference type="GO" id="GO:0048038">
    <property type="term" value="F:quinone binding"/>
    <property type="evidence" value="ECO:0007669"/>
    <property type="project" value="UniProtKB-KW"/>
</dbReference>
<gene>
    <name evidence="18" type="ORF">A2774_00205</name>
</gene>
<dbReference type="AlphaFoldDB" id="A0A1F7GCU9"/>
<evidence type="ECO:0000256" key="8">
    <source>
        <dbReference type="ARBA" id="ARBA00022719"/>
    </source>
</evidence>
<evidence type="ECO:0000256" key="3">
    <source>
        <dbReference type="ARBA" id="ARBA00004725"/>
    </source>
</evidence>
<evidence type="ECO:0000256" key="10">
    <source>
        <dbReference type="ARBA" id="ARBA00022989"/>
    </source>
</evidence>
<evidence type="ECO:0000256" key="7">
    <source>
        <dbReference type="ARBA" id="ARBA00022692"/>
    </source>
</evidence>
<evidence type="ECO:0000256" key="2">
    <source>
        <dbReference type="ARBA" id="ARBA00004141"/>
    </source>
</evidence>
<feature type="transmembrane region" description="Helical" evidence="16">
    <location>
        <begin position="143"/>
        <end position="163"/>
    </location>
</feature>
<sequence>MNQKVMFLILVFVFLGILDAGYLTYEHYAGLIPPCSTGIFIDCGKVLNSKYAVIFGIPVALIGLIHYSFFFSNGLAALLTRKKPFKYLVVLQAKVGLLASLYFIYLQFIVIQSVCLYCTFSAVISLTIFIIVLFYLRKTWQELLFHCFAFFYQNVLRKIFFLLEPEFIHERMTSNAELLGKIPPVKSLIGCLTRTSDKKLKQKIAGLYFRYPVGLAAGFDYQAQMTFISSALGFGFQTVGTITNLPYEGNPAPRLGRLPKSKSLMVNKGFKNSGAEKIIQKLENYDFEIPIGISIGRSNSKSLPNIKSSIQDIVETFEKFESSQVKHSYYELNVSCPNIIHGGNISFYPPNNLRQLLSAAEKLRIKKPVFIKLPIEKSDRDTLDMLEVISKFKIAGVIIGNLQKNKGDPALVKEEARKWKVGYFSGKPTFNRSNELIRLAYGKFGKKLVIIGCGGIFSAEDAYTKIKLGASLVQLITGMIYQGPQLIPQINLGLIDLLEKDGFKNIKDAVGIDV</sequence>
<dbReference type="InterPro" id="IPR012932">
    <property type="entry name" value="VKOR"/>
</dbReference>
<dbReference type="NCBIfam" id="TIGR01036">
    <property type="entry name" value="pyrD_sub2"/>
    <property type="match status" value="1"/>
</dbReference>
<dbReference type="GO" id="GO:0009220">
    <property type="term" value="P:pyrimidine ribonucleotide biosynthetic process"/>
    <property type="evidence" value="ECO:0007669"/>
    <property type="project" value="UniProtKB-UniRule"/>
</dbReference>
<dbReference type="InterPro" id="IPR050074">
    <property type="entry name" value="DHO_dehydrogenase"/>
</dbReference>
<comment type="pathway">
    <text evidence="3">Pyrimidine metabolism; UMP biosynthesis via de novo pathway.</text>
</comment>
<dbReference type="CDD" id="cd04738">
    <property type="entry name" value="DHOD_2_like"/>
    <property type="match status" value="1"/>
</dbReference>
<dbReference type="PANTHER" id="PTHR48109">
    <property type="entry name" value="DIHYDROOROTATE DEHYDROGENASE (QUINONE), MITOCHONDRIAL-RELATED"/>
    <property type="match status" value="1"/>
</dbReference>
<organism evidence="18 19">
    <name type="scientific">Candidatus Roizmanbacteria bacterium RIFCSPHIGHO2_01_FULL_39_12c</name>
    <dbReference type="NCBI Taxonomy" id="1802031"/>
    <lineage>
        <taxon>Bacteria</taxon>
        <taxon>Candidatus Roizmaniibacteriota</taxon>
    </lineage>
</organism>
<dbReference type="Proteomes" id="UP000177208">
    <property type="component" value="Unassembled WGS sequence"/>
</dbReference>
<keyword evidence="9" id="KW-0665">Pyrimidine biosynthesis</keyword>
<dbReference type="SUPFAM" id="SSF51395">
    <property type="entry name" value="FMN-linked oxidoreductases"/>
    <property type="match status" value="1"/>
</dbReference>
<dbReference type="EC" id="1.3.5.2" evidence="15"/>
<keyword evidence="8" id="KW-0874">Quinone</keyword>
<evidence type="ECO:0000256" key="4">
    <source>
        <dbReference type="ARBA" id="ARBA00006214"/>
    </source>
</evidence>
<keyword evidence="12 16" id="KW-0472">Membrane</keyword>
<proteinExistence type="inferred from homology"/>
<evidence type="ECO:0000313" key="18">
    <source>
        <dbReference type="EMBL" id="OGK16706.1"/>
    </source>
</evidence>
<dbReference type="Gene3D" id="1.20.1440.130">
    <property type="entry name" value="VKOR domain"/>
    <property type="match status" value="1"/>
</dbReference>
<keyword evidence="10 16" id="KW-1133">Transmembrane helix</keyword>
<evidence type="ECO:0000256" key="12">
    <source>
        <dbReference type="ARBA" id="ARBA00023136"/>
    </source>
</evidence>
<keyword evidence="7 16" id="KW-0812">Transmembrane</keyword>
<dbReference type="GO" id="GO:0106430">
    <property type="term" value="F:dihydroorotate dehydrogenase (quinone) activity"/>
    <property type="evidence" value="ECO:0007669"/>
    <property type="project" value="UniProtKB-EC"/>
</dbReference>
<dbReference type="GO" id="GO:0006207">
    <property type="term" value="P:'de novo' pyrimidine nucleobase biosynthetic process"/>
    <property type="evidence" value="ECO:0007669"/>
    <property type="project" value="UniProtKB-UniRule"/>
</dbReference>
<dbReference type="SMART" id="SM00756">
    <property type="entry name" value="VKc"/>
    <property type="match status" value="1"/>
</dbReference>
<evidence type="ECO:0000313" key="19">
    <source>
        <dbReference type="Proteomes" id="UP000177208"/>
    </source>
</evidence>
<comment type="subcellular location">
    <subcellularLocation>
        <location evidence="2">Membrane</location>
        <topology evidence="2">Multi-pass membrane protein</topology>
    </subcellularLocation>
</comment>
<keyword evidence="6" id="KW-0288">FMN</keyword>
<evidence type="ECO:0000256" key="5">
    <source>
        <dbReference type="ARBA" id="ARBA00022630"/>
    </source>
</evidence>
<keyword evidence="14" id="KW-0676">Redox-active center</keyword>
<evidence type="ECO:0000256" key="9">
    <source>
        <dbReference type="ARBA" id="ARBA00022975"/>
    </source>
</evidence>
<keyword evidence="11" id="KW-0560">Oxidoreductase</keyword>
<feature type="transmembrane region" description="Helical" evidence="16">
    <location>
        <begin position="87"/>
        <end position="105"/>
    </location>
</feature>
<dbReference type="CDD" id="cd12916">
    <property type="entry name" value="VKOR_1"/>
    <property type="match status" value="1"/>
</dbReference>
<evidence type="ECO:0000256" key="15">
    <source>
        <dbReference type="NCBIfam" id="TIGR01036"/>
    </source>
</evidence>
<dbReference type="NCBIfam" id="NF003652">
    <property type="entry name" value="PRK05286.2-5"/>
    <property type="match status" value="1"/>
</dbReference>
<evidence type="ECO:0000259" key="17">
    <source>
        <dbReference type="SMART" id="SM00756"/>
    </source>
</evidence>
<dbReference type="GO" id="GO:0005737">
    <property type="term" value="C:cytoplasm"/>
    <property type="evidence" value="ECO:0007669"/>
    <property type="project" value="InterPro"/>
</dbReference>
<dbReference type="InterPro" id="IPR005720">
    <property type="entry name" value="Dihydroorotate_DH_cat"/>
</dbReference>